<dbReference type="InterPro" id="IPR043504">
    <property type="entry name" value="Peptidase_S1_PA_chymotrypsin"/>
</dbReference>
<keyword evidence="13" id="KW-1185">Reference proteome</keyword>
<evidence type="ECO:0000256" key="10">
    <source>
        <dbReference type="SAM" id="Coils"/>
    </source>
</evidence>
<keyword evidence="6 9" id="KW-0720">Serine protease</keyword>
<dbReference type="PROSITE" id="PS50240">
    <property type="entry name" value="TRYPSIN_DOM"/>
    <property type="match status" value="1"/>
</dbReference>
<dbReference type="InterPro" id="IPR033116">
    <property type="entry name" value="TRYPSIN_SER"/>
</dbReference>
<dbReference type="AlphaFoldDB" id="A0A8K0D6F6"/>
<dbReference type="GO" id="GO:0004252">
    <property type="term" value="F:serine-type endopeptidase activity"/>
    <property type="evidence" value="ECO:0007669"/>
    <property type="project" value="InterPro"/>
</dbReference>
<evidence type="ECO:0000256" key="1">
    <source>
        <dbReference type="ARBA" id="ARBA00004613"/>
    </source>
</evidence>
<evidence type="ECO:0000313" key="12">
    <source>
        <dbReference type="EMBL" id="KAF2897917.1"/>
    </source>
</evidence>
<name>A0A8K0D6F6_IGNLU</name>
<proteinExistence type="predicted"/>
<keyword evidence="3 9" id="KW-0645">Protease</keyword>
<dbReference type="OrthoDB" id="6744380at2759"/>
<keyword evidence="5 9" id="KW-0378">Hydrolase</keyword>
<dbReference type="InterPro" id="IPR001254">
    <property type="entry name" value="Trypsin_dom"/>
</dbReference>
<dbReference type="GO" id="GO:0005576">
    <property type="term" value="C:extracellular region"/>
    <property type="evidence" value="ECO:0007669"/>
    <property type="project" value="UniProtKB-SubCell"/>
</dbReference>
<dbReference type="PANTHER" id="PTHR24252:SF7">
    <property type="entry name" value="HYALIN"/>
    <property type="match status" value="1"/>
</dbReference>
<dbReference type="EMBL" id="VTPC01003858">
    <property type="protein sequence ID" value="KAF2897917.1"/>
    <property type="molecule type" value="Genomic_DNA"/>
</dbReference>
<feature type="domain" description="Peptidase S1" evidence="11">
    <location>
        <begin position="680"/>
        <end position="905"/>
    </location>
</feature>
<dbReference type="SMART" id="SM00020">
    <property type="entry name" value="Tryp_SPc"/>
    <property type="match status" value="1"/>
</dbReference>
<dbReference type="GO" id="GO:0006508">
    <property type="term" value="P:proteolysis"/>
    <property type="evidence" value="ECO:0007669"/>
    <property type="project" value="UniProtKB-KW"/>
</dbReference>
<dbReference type="InterPro" id="IPR009003">
    <property type="entry name" value="Peptidase_S1_PA"/>
</dbReference>
<organism evidence="12 13">
    <name type="scientific">Ignelater luminosus</name>
    <name type="common">Cucubano</name>
    <name type="synonym">Pyrophorus luminosus</name>
    <dbReference type="NCBI Taxonomy" id="2038154"/>
    <lineage>
        <taxon>Eukaryota</taxon>
        <taxon>Metazoa</taxon>
        <taxon>Ecdysozoa</taxon>
        <taxon>Arthropoda</taxon>
        <taxon>Hexapoda</taxon>
        <taxon>Insecta</taxon>
        <taxon>Pterygota</taxon>
        <taxon>Neoptera</taxon>
        <taxon>Endopterygota</taxon>
        <taxon>Coleoptera</taxon>
        <taxon>Polyphaga</taxon>
        <taxon>Elateriformia</taxon>
        <taxon>Elateroidea</taxon>
        <taxon>Elateridae</taxon>
        <taxon>Agrypninae</taxon>
        <taxon>Pyrophorini</taxon>
        <taxon>Ignelater</taxon>
    </lineage>
</organism>
<keyword evidence="2" id="KW-0964">Secreted</keyword>
<dbReference type="PANTHER" id="PTHR24252">
    <property type="entry name" value="ACROSIN-RELATED"/>
    <property type="match status" value="1"/>
</dbReference>
<dbReference type="Proteomes" id="UP000801492">
    <property type="component" value="Unassembled WGS sequence"/>
</dbReference>
<keyword evidence="10" id="KW-0175">Coiled coil</keyword>
<gene>
    <name evidence="12" type="ORF">ILUMI_08262</name>
</gene>
<evidence type="ECO:0000256" key="2">
    <source>
        <dbReference type="ARBA" id="ARBA00022525"/>
    </source>
</evidence>
<evidence type="ECO:0000256" key="7">
    <source>
        <dbReference type="ARBA" id="ARBA00023145"/>
    </source>
</evidence>
<dbReference type="CDD" id="cd00190">
    <property type="entry name" value="Tryp_SPc"/>
    <property type="match status" value="1"/>
</dbReference>
<protein>
    <recommendedName>
        <fullName evidence="11">Peptidase S1 domain-containing protein</fullName>
    </recommendedName>
</protein>
<evidence type="ECO:0000256" key="9">
    <source>
        <dbReference type="RuleBase" id="RU363034"/>
    </source>
</evidence>
<dbReference type="FunFam" id="2.40.10.10:FF:000146">
    <property type="entry name" value="Serine protease 53"/>
    <property type="match status" value="1"/>
</dbReference>
<comment type="caution">
    <text evidence="12">The sequence shown here is derived from an EMBL/GenBank/DDBJ whole genome shotgun (WGS) entry which is preliminary data.</text>
</comment>
<evidence type="ECO:0000256" key="5">
    <source>
        <dbReference type="ARBA" id="ARBA00022801"/>
    </source>
</evidence>
<dbReference type="PRINTS" id="PR00722">
    <property type="entry name" value="CHYMOTRYPSIN"/>
</dbReference>
<accession>A0A8K0D6F6</accession>
<comment type="subcellular location">
    <subcellularLocation>
        <location evidence="1">Secreted</location>
    </subcellularLocation>
</comment>
<evidence type="ECO:0000256" key="8">
    <source>
        <dbReference type="ARBA" id="ARBA00023157"/>
    </source>
</evidence>
<evidence type="ECO:0000256" key="6">
    <source>
        <dbReference type="ARBA" id="ARBA00022825"/>
    </source>
</evidence>
<dbReference type="InterPro" id="IPR018114">
    <property type="entry name" value="TRYPSIN_HIS"/>
</dbReference>
<dbReference type="Pfam" id="PF00089">
    <property type="entry name" value="Trypsin"/>
    <property type="match status" value="1"/>
</dbReference>
<evidence type="ECO:0000313" key="13">
    <source>
        <dbReference type="Proteomes" id="UP000801492"/>
    </source>
</evidence>
<dbReference type="PROSITE" id="PS00134">
    <property type="entry name" value="TRYPSIN_HIS"/>
    <property type="match status" value="1"/>
</dbReference>
<dbReference type="PROSITE" id="PS00135">
    <property type="entry name" value="TRYPSIN_SER"/>
    <property type="match status" value="1"/>
</dbReference>
<evidence type="ECO:0000256" key="3">
    <source>
        <dbReference type="ARBA" id="ARBA00022670"/>
    </source>
</evidence>
<sequence>MTKTESPKRSLCMNFKKLIDILKNKPQHLNKNNLISLLRDVINYFKRHVIVDQPNYQTSDKRALPLLLLQKLIELLEDKFEELSVTELKHLMDIFGDFQKNASAYQLYGSPLKNDTFTILNKKPTTLLSSKSKDKHLTKNDLIILINDVFDHFQRENSSGRPHEKSLLLPLLKKLTSFLQDESQGVTAKDFEDFQKKNSDIEISPDISTTLPYKVYFPTTPLQNYTANPKTKPQHLDDDKLISLLNDLTKDASLYQLGYQPLQADITTTIPHNESIPFLPPQSKSDHLIKNELTSLLKDIFDHFRNGSSSSYKPTSHFLAGTNLEVPFENSLQLLLIQKLIPLLQNKSQDLTLEDLISSLKNVVDDYQKRTSSVSNITLPYKVYFPTLALPNATEFPETRPQNPSKDESPPLLKDQLVQNKLHLQKLLQKLTEILESIREDLNRDNLKSLLKDISAGQSNINSTKPYESFSSLSQKLVEFLKNNFDNLTLDNLMLLLKDLIDFQNDTSHRTSSENTSSELYHKLLSSLYMLFRQNLSSKQLSNQTEDSDNNTIRLVDLIYALGKQSVGSSNQNMFTSLPLQQFNFNRDQSPKNLSDTKIKLQLFMCILTKCNLKNSNKNMKQFNNDDYSIKSEYLIKGVVDYKTENSSKYARYRDKGGLFGSERGISKQKEQEDAIERRIIGGEVALRGEFPYHVAVYTINIFQCGSCLISEYYVLTAAHCIEGFEAEDLWFRAGSNSLLIGGDIYRASDIIIHEQYANGDYDISLIKSERPVRFTVHVQPISLPALSDPETPPGTRVTVSGWGAIENISQKPSYKLHKLELRITTRQRCRERVMASSRMITKRQICTTGPRKESGTCFGDSGGPLVANGKLVGIISWGSPCAIGDPDVYTNVRVFLPWIASQMKNLEISSDATENENFNYRLDHPSRYTNKLFQFIH</sequence>
<keyword evidence="4" id="KW-0732">Signal</keyword>
<dbReference type="Gene3D" id="2.40.10.10">
    <property type="entry name" value="Trypsin-like serine proteases"/>
    <property type="match status" value="1"/>
</dbReference>
<dbReference type="SUPFAM" id="SSF50494">
    <property type="entry name" value="Trypsin-like serine proteases"/>
    <property type="match status" value="1"/>
</dbReference>
<keyword evidence="8" id="KW-1015">Disulfide bond</keyword>
<feature type="coiled-coil region" evidence="10">
    <location>
        <begin position="421"/>
        <end position="448"/>
    </location>
</feature>
<reference evidence="12" key="1">
    <citation type="submission" date="2019-08" db="EMBL/GenBank/DDBJ databases">
        <title>The genome of the North American firefly Photinus pyralis.</title>
        <authorList>
            <consortium name="Photinus pyralis genome working group"/>
            <person name="Fallon T.R."/>
            <person name="Sander Lower S.E."/>
            <person name="Weng J.-K."/>
        </authorList>
    </citation>
    <scope>NUCLEOTIDE SEQUENCE</scope>
    <source>
        <strain evidence="12">TRF0915ILg1</strain>
        <tissue evidence="12">Whole body</tissue>
    </source>
</reference>
<evidence type="ECO:0000256" key="4">
    <source>
        <dbReference type="ARBA" id="ARBA00022729"/>
    </source>
</evidence>
<evidence type="ECO:0000259" key="11">
    <source>
        <dbReference type="PROSITE" id="PS50240"/>
    </source>
</evidence>
<dbReference type="InterPro" id="IPR001314">
    <property type="entry name" value="Peptidase_S1A"/>
</dbReference>
<keyword evidence="7" id="KW-0865">Zymogen</keyword>